<proteinExistence type="predicted"/>
<gene>
    <name evidence="1" type="ORF">HUJ06_010275</name>
</gene>
<dbReference type="Proteomes" id="UP000607653">
    <property type="component" value="Unassembled WGS sequence"/>
</dbReference>
<dbReference type="AlphaFoldDB" id="A0A822YBD6"/>
<evidence type="ECO:0000313" key="1">
    <source>
        <dbReference type="EMBL" id="DAD31424.1"/>
    </source>
</evidence>
<name>A0A822YBD6_NELNU</name>
<dbReference type="EMBL" id="DUZY01000003">
    <property type="protein sequence ID" value="DAD31424.1"/>
    <property type="molecule type" value="Genomic_DNA"/>
</dbReference>
<reference evidence="1 2" key="1">
    <citation type="journal article" date="2020" name="Mol. Biol. Evol.">
        <title>Distinct Expression and Methylation Patterns for Genes with Different Fates following a Single Whole-Genome Duplication in Flowering Plants.</title>
        <authorList>
            <person name="Shi T."/>
            <person name="Rahmani R.S."/>
            <person name="Gugger P.F."/>
            <person name="Wang M."/>
            <person name="Li H."/>
            <person name="Zhang Y."/>
            <person name="Li Z."/>
            <person name="Wang Q."/>
            <person name="Van de Peer Y."/>
            <person name="Marchal K."/>
            <person name="Chen J."/>
        </authorList>
    </citation>
    <scope>NUCLEOTIDE SEQUENCE [LARGE SCALE GENOMIC DNA]</scope>
    <source>
        <tissue evidence="1">Leaf</tissue>
    </source>
</reference>
<organism evidence="1 2">
    <name type="scientific">Nelumbo nucifera</name>
    <name type="common">Sacred lotus</name>
    <dbReference type="NCBI Taxonomy" id="4432"/>
    <lineage>
        <taxon>Eukaryota</taxon>
        <taxon>Viridiplantae</taxon>
        <taxon>Streptophyta</taxon>
        <taxon>Embryophyta</taxon>
        <taxon>Tracheophyta</taxon>
        <taxon>Spermatophyta</taxon>
        <taxon>Magnoliopsida</taxon>
        <taxon>Proteales</taxon>
        <taxon>Nelumbonaceae</taxon>
        <taxon>Nelumbo</taxon>
    </lineage>
</organism>
<keyword evidence="2" id="KW-1185">Reference proteome</keyword>
<evidence type="ECO:0000313" key="2">
    <source>
        <dbReference type="Proteomes" id="UP000607653"/>
    </source>
</evidence>
<sequence length="48" mass="5688">MQVGCYMIGEDERRTWLEREKRGAERVLRLFKKPMGIVTIQEAASTRF</sequence>
<protein>
    <submittedName>
        <fullName evidence="1">Uncharacterized protein</fullName>
    </submittedName>
</protein>
<accession>A0A822YBD6</accession>
<comment type="caution">
    <text evidence="1">The sequence shown here is derived from an EMBL/GenBank/DDBJ whole genome shotgun (WGS) entry which is preliminary data.</text>
</comment>